<dbReference type="AlphaFoldDB" id="A0A2A9MQA0"/>
<evidence type="ECO:0000256" key="4">
    <source>
        <dbReference type="ARBA" id="ARBA00012483"/>
    </source>
</evidence>
<evidence type="ECO:0000256" key="6">
    <source>
        <dbReference type="ARBA" id="ARBA00022692"/>
    </source>
</evidence>
<dbReference type="GeneID" id="40305564"/>
<feature type="region of interest" description="Disordered" evidence="10">
    <location>
        <begin position="80"/>
        <end position="104"/>
    </location>
</feature>
<comment type="caution">
    <text evidence="13">The sequence shown here is derived from an EMBL/GenBank/DDBJ whole genome shotgun (WGS) entry which is preliminary data.</text>
</comment>
<feature type="transmembrane region" description="Helical" evidence="11">
    <location>
        <begin position="690"/>
        <end position="712"/>
    </location>
</feature>
<keyword evidence="9 11" id="KW-0472">Membrane</keyword>
<accession>A0A2A9MQA0</accession>
<feature type="transmembrane region" description="Helical" evidence="11">
    <location>
        <begin position="724"/>
        <end position="743"/>
    </location>
</feature>
<evidence type="ECO:0000256" key="5">
    <source>
        <dbReference type="ARBA" id="ARBA00022679"/>
    </source>
</evidence>
<gene>
    <name evidence="13" type="ORF">BESB_005010</name>
</gene>
<keyword evidence="6 11" id="KW-0812">Transmembrane</keyword>
<feature type="region of interest" description="Disordered" evidence="10">
    <location>
        <begin position="404"/>
        <end position="479"/>
    </location>
</feature>
<evidence type="ECO:0000256" key="2">
    <source>
        <dbReference type="ARBA" id="ARBA00004127"/>
    </source>
</evidence>
<organism evidence="13 14">
    <name type="scientific">Besnoitia besnoiti</name>
    <name type="common">Apicomplexan protozoan</name>
    <dbReference type="NCBI Taxonomy" id="94643"/>
    <lineage>
        <taxon>Eukaryota</taxon>
        <taxon>Sar</taxon>
        <taxon>Alveolata</taxon>
        <taxon>Apicomplexa</taxon>
        <taxon>Conoidasida</taxon>
        <taxon>Coccidia</taxon>
        <taxon>Eucoccidiorida</taxon>
        <taxon>Eimeriorina</taxon>
        <taxon>Sarcocystidae</taxon>
        <taxon>Besnoitia</taxon>
    </lineage>
</organism>
<feature type="domain" description="SWEET-like" evidence="12">
    <location>
        <begin position="520"/>
        <end position="754"/>
    </location>
</feature>
<evidence type="ECO:0000313" key="13">
    <source>
        <dbReference type="EMBL" id="PFH38160.1"/>
    </source>
</evidence>
<dbReference type="GO" id="GO:0012505">
    <property type="term" value="C:endomembrane system"/>
    <property type="evidence" value="ECO:0007669"/>
    <property type="project" value="UniProtKB-SubCell"/>
</dbReference>
<name>A0A2A9MQA0_BESBE</name>
<sequence length="833" mass="91477">MFRSFERRSSRFVMKYRNWYLSMNGCSFRCGGTSILEWARTEADAPAGFERQRGGRAGGLPLWSRRREFRKRHGCRRGGGARVWPLRRTGETRPEPPGREERSSSACMALAASVLLILFLFNLDSILDSFGPSSPRSKAAQQHGGDSASGLNSNPPPTYYPANKREQAPLLVGMDRTRRYSLQFNSEFFFFVFDPFEMKGATPSDLTTMQLGRLSSQLPGSGLSTVFPFSSRSLSLLTSGAATLYLYTTRTIFHSVRMALLRIHLNVSSSFSSSSGRAFPFGLFDAVSGLFVDRDMYLRGVDLRDIPKTNFQGSSLASKLPVAKGLSLPSGSADTTWCTYTASLQLNFEPGLGKSAREVDEASVAELSQRAAQNSDAGASLATGFSGHWRRLYAPGNSAVAESATAASRASPSHPADQRSEAPASSDVVASSAASGRRLPGEPSSEFRSAQKDKPPADVTEPEISLTGEDAAGGESARGGSEIQGDLVGELVSSDCGFYVFFRAWEVDYVALASHITSLTLIFNVKTLVEMRLFWKQMQYTEGIGGIGSASSQALLQRVSILGLAWQAALDVFEVVAVFRVAMHLQLMVAYFCILIMFKSVLFGALEVRYLLMVWNARHQGNPQELDSMGRALTHFYRNFYGSLAFLVLFLYYIFPAFPPICVVLYFVWLPQIAWDVWKGQRNSMDLQFIVGLSICRLVFPAYLFGCPASLFRDAFLGVQLPNYPVLVLIAVILALQVFLMLAQRRFGSRFFVPLDRLPHVYNYHRPLPSSLANDTEGGLPECAICMNTINLKGRCLASFSVSGLKKLRGGSEAVLVESMGVGVCSAEPWGVL</sequence>
<dbReference type="InterPro" id="IPR021319">
    <property type="entry name" value="DUF2921"/>
</dbReference>
<dbReference type="Pfam" id="PF11145">
    <property type="entry name" value="DUF2921"/>
    <property type="match status" value="1"/>
</dbReference>
<evidence type="ECO:0000256" key="9">
    <source>
        <dbReference type="ARBA" id="ARBA00023136"/>
    </source>
</evidence>
<feature type="transmembrane region" description="Helical" evidence="11">
    <location>
        <begin position="509"/>
        <end position="529"/>
    </location>
</feature>
<proteinExistence type="predicted"/>
<evidence type="ECO:0000313" key="14">
    <source>
        <dbReference type="Proteomes" id="UP000224006"/>
    </source>
</evidence>
<keyword evidence="5" id="KW-0808">Transferase</keyword>
<dbReference type="EC" id="2.3.2.27" evidence="4"/>
<dbReference type="VEuPathDB" id="ToxoDB:BESB_005010"/>
<evidence type="ECO:0000256" key="7">
    <source>
        <dbReference type="ARBA" id="ARBA00022786"/>
    </source>
</evidence>
<keyword evidence="14" id="KW-1185">Reference proteome</keyword>
<dbReference type="OrthoDB" id="9984778at2759"/>
<dbReference type="KEGG" id="bbes:BESB_005010"/>
<feature type="transmembrane region" description="Helical" evidence="11">
    <location>
        <begin position="589"/>
        <end position="615"/>
    </location>
</feature>
<feature type="compositionally biased region" description="Low complexity" evidence="10">
    <location>
        <begin position="422"/>
        <end position="435"/>
    </location>
</feature>
<keyword evidence="7" id="KW-0833">Ubl conjugation pathway</keyword>
<evidence type="ECO:0000256" key="8">
    <source>
        <dbReference type="ARBA" id="ARBA00022989"/>
    </source>
</evidence>
<feature type="region of interest" description="Disordered" evidence="10">
    <location>
        <begin position="133"/>
        <end position="163"/>
    </location>
</feature>
<dbReference type="GO" id="GO:0061630">
    <property type="term" value="F:ubiquitin protein ligase activity"/>
    <property type="evidence" value="ECO:0007669"/>
    <property type="project" value="UniProtKB-EC"/>
</dbReference>
<evidence type="ECO:0000256" key="10">
    <source>
        <dbReference type="SAM" id="MobiDB-lite"/>
    </source>
</evidence>
<comment type="subcellular location">
    <subcellularLocation>
        <location evidence="2">Endomembrane system</location>
        <topology evidence="2">Multi-pass membrane protein</topology>
    </subcellularLocation>
</comment>
<feature type="compositionally biased region" description="Low complexity" evidence="10">
    <location>
        <begin position="404"/>
        <end position="415"/>
    </location>
</feature>
<evidence type="ECO:0000256" key="3">
    <source>
        <dbReference type="ARBA" id="ARBA00004906"/>
    </source>
</evidence>
<comment type="pathway">
    <text evidence="3">Protein modification; protein ubiquitination.</text>
</comment>
<keyword evidence="8 11" id="KW-1133">Transmembrane helix</keyword>
<reference evidence="13 14" key="1">
    <citation type="submission" date="2017-09" db="EMBL/GenBank/DDBJ databases">
        <title>Genome sequencing of Besnoitia besnoiti strain Bb-Ger1.</title>
        <authorList>
            <person name="Schares G."/>
            <person name="Venepally P."/>
            <person name="Lorenzi H.A."/>
        </authorList>
    </citation>
    <scope>NUCLEOTIDE SEQUENCE [LARGE SCALE GENOMIC DNA]</scope>
    <source>
        <strain evidence="13 14">Bb-Ger1</strain>
    </source>
</reference>
<feature type="compositionally biased region" description="Low complexity" evidence="10">
    <location>
        <begin position="468"/>
        <end position="479"/>
    </location>
</feature>
<dbReference type="RefSeq" id="XP_029222169.1">
    <property type="nucleotide sequence ID" value="XM_029359256.1"/>
</dbReference>
<evidence type="ECO:0000256" key="11">
    <source>
        <dbReference type="SAM" id="Phobius"/>
    </source>
</evidence>
<evidence type="ECO:0000259" key="12">
    <source>
        <dbReference type="Pfam" id="PF11145"/>
    </source>
</evidence>
<dbReference type="EMBL" id="NWUJ01000001">
    <property type="protein sequence ID" value="PFH38160.1"/>
    <property type="molecule type" value="Genomic_DNA"/>
</dbReference>
<dbReference type="STRING" id="94643.A0A2A9MQA0"/>
<feature type="compositionally biased region" description="Basic and acidic residues" evidence="10">
    <location>
        <begin position="88"/>
        <end position="103"/>
    </location>
</feature>
<protein>
    <recommendedName>
        <fullName evidence="4">RING-type E3 ubiquitin transferase</fullName>
        <ecNumber evidence="4">2.3.2.27</ecNumber>
    </recommendedName>
</protein>
<evidence type="ECO:0000256" key="1">
    <source>
        <dbReference type="ARBA" id="ARBA00000900"/>
    </source>
</evidence>
<comment type="catalytic activity">
    <reaction evidence="1">
        <text>S-ubiquitinyl-[E2 ubiquitin-conjugating enzyme]-L-cysteine + [acceptor protein]-L-lysine = [E2 ubiquitin-conjugating enzyme]-L-cysteine + N(6)-ubiquitinyl-[acceptor protein]-L-lysine.</text>
        <dbReference type="EC" id="2.3.2.27"/>
    </reaction>
</comment>
<dbReference type="Proteomes" id="UP000224006">
    <property type="component" value="Chromosome I"/>
</dbReference>